<proteinExistence type="predicted"/>
<protein>
    <submittedName>
        <fullName evidence="1">Uncharacterized protein</fullName>
    </submittedName>
</protein>
<dbReference type="InterPro" id="IPR009858">
    <property type="entry name" value="DUF1415"/>
</dbReference>
<dbReference type="EMBL" id="HBGY01031304">
    <property type="protein sequence ID" value="CAD9609627.1"/>
    <property type="molecule type" value="Transcribed_RNA"/>
</dbReference>
<dbReference type="AlphaFoldDB" id="A0A7S2PP62"/>
<reference evidence="1" key="1">
    <citation type="submission" date="2021-01" db="EMBL/GenBank/DDBJ databases">
        <authorList>
            <person name="Corre E."/>
            <person name="Pelletier E."/>
            <person name="Niang G."/>
            <person name="Scheremetjew M."/>
            <person name="Finn R."/>
            <person name="Kale V."/>
            <person name="Holt S."/>
            <person name="Cochrane G."/>
            <person name="Meng A."/>
            <person name="Brown T."/>
            <person name="Cohen L."/>
        </authorList>
    </citation>
    <scope>NUCLEOTIDE SEQUENCE</scope>
    <source>
        <strain evidence="1">B650</strain>
    </source>
</reference>
<dbReference type="Pfam" id="PF07209">
    <property type="entry name" value="DUF1415"/>
    <property type="match status" value="1"/>
</dbReference>
<name>A0A7S2PP62_9STRA</name>
<evidence type="ECO:0000313" key="1">
    <source>
        <dbReference type="EMBL" id="CAD9609627.1"/>
    </source>
</evidence>
<accession>A0A7S2PP62</accession>
<organism evidence="1">
    <name type="scientific">Leptocylindrus danicus</name>
    <dbReference type="NCBI Taxonomy" id="163516"/>
    <lineage>
        <taxon>Eukaryota</taxon>
        <taxon>Sar</taxon>
        <taxon>Stramenopiles</taxon>
        <taxon>Ochrophyta</taxon>
        <taxon>Bacillariophyta</taxon>
        <taxon>Coscinodiscophyceae</taxon>
        <taxon>Chaetocerotophycidae</taxon>
        <taxon>Leptocylindrales</taxon>
        <taxon>Leptocylindraceae</taxon>
        <taxon>Leptocylindrus</taxon>
    </lineage>
</organism>
<sequence>MAGVALHVIQAYHHPSVSSITLPQSRSRRPLSYNNIHHRLCMTSGKEKQGSLSSTTTINSNNTCPFSRTFPRFRIDLSNDRNEKKNASMMMMKKINVFGGGLDKMRVENAYKNKPGLQESLSAMSEIPVGSSSISEFLSPIKATALFWKYVADLEQQQTQQSDDNPQELVLALPGVRSIVARRLIEILEWYNANNAEFSSTTTPFANGKVTATLDDGISSTLPVITLTCARASGSSAIASTGALKSKATAIGIQKTDEDDDDDDDDNSVAIENRTKAWVKRVLVNLGVCPFTKSTTKSGQGLGDLGVPVARIAYSHSTANKTELAKLLADAWFEIYEMLEAGPSGKGGVSSILLSAPEFDDDFALWAGPVFSMLEACVSAANAESQVGVVCFHPMYATPDGKSWGGFGQMHSVPRLRGWLDEQDGALSSELTDDEVAAGGAWQRRTPHAVINVLRAEQLAIAEGQRQTGSLYTENIRKLVGKVVGIGSSKLAEDLERERSML</sequence>
<gene>
    <name evidence="1" type="ORF">LDAN0321_LOCUS19513</name>
</gene>